<feature type="transmembrane region" description="Helical" evidence="4">
    <location>
        <begin position="28"/>
        <end position="48"/>
    </location>
</feature>
<keyword evidence="4" id="KW-0406">Ion transport</keyword>
<keyword evidence="6" id="KW-1185">Reference proteome</keyword>
<feature type="transmembrane region" description="Helical" evidence="4">
    <location>
        <begin position="96"/>
        <end position="116"/>
    </location>
</feature>
<reference evidence="5 6" key="1">
    <citation type="journal article" date="2023" name="Sci. Data">
        <title>Genome assembly of the Korean intertidal mud-creeper Batillaria attramentaria.</title>
        <authorList>
            <person name="Patra A.K."/>
            <person name="Ho P.T."/>
            <person name="Jun S."/>
            <person name="Lee S.J."/>
            <person name="Kim Y."/>
            <person name="Won Y.J."/>
        </authorList>
    </citation>
    <scope>NUCLEOTIDE SEQUENCE [LARGE SCALE GENOMIC DNA]</scope>
    <source>
        <strain evidence="5">Wonlab-2016</strain>
    </source>
</reference>
<evidence type="ECO:0000256" key="2">
    <source>
        <dbReference type="ARBA" id="ARBA00022989"/>
    </source>
</evidence>
<keyword evidence="1 4" id="KW-0812">Transmembrane</keyword>
<dbReference type="Pfam" id="PF04145">
    <property type="entry name" value="Ctr"/>
    <property type="match status" value="2"/>
</dbReference>
<dbReference type="InterPro" id="IPR007274">
    <property type="entry name" value="Cop_transporter"/>
</dbReference>
<proteinExistence type="inferred from homology"/>
<sequence length="176" mass="19209">MSHKAAFHIDYGDTILFPSWVIYTKKEAFLTSLVLAALGIAYQGLKYIRVREGRKCPNLQCKRYILSKGHLLQTALYVVQFLGGYILMLAVMSYNVWLLVGGVAGLGLGYFFFGWMEEDAVRPVRLIAPTSECGRTVTLDCGFHGKDQELQPLSTGDGGGAAGDGSIACRCDESAT</sequence>
<comment type="caution">
    <text evidence="5">The sequence shown here is derived from an EMBL/GenBank/DDBJ whole genome shotgun (WGS) entry which is preliminary data.</text>
</comment>
<keyword evidence="2 4" id="KW-1133">Transmembrane helix</keyword>
<keyword evidence="4" id="KW-0187">Copper transport</keyword>
<evidence type="ECO:0000256" key="4">
    <source>
        <dbReference type="RuleBase" id="RU367022"/>
    </source>
</evidence>
<comment type="subcellular location">
    <subcellularLocation>
        <location evidence="4">Membrane</location>
        <topology evidence="4">Multi-pass membrane protein</topology>
    </subcellularLocation>
</comment>
<dbReference type="GO" id="GO:0016020">
    <property type="term" value="C:membrane"/>
    <property type="evidence" value="ECO:0007669"/>
    <property type="project" value="UniProtKB-SubCell"/>
</dbReference>
<protein>
    <recommendedName>
        <fullName evidence="4">Copper transport protein</fullName>
    </recommendedName>
</protein>
<accession>A0ABD0KDX4</accession>
<name>A0ABD0KDX4_9CAEN</name>
<keyword evidence="4" id="KW-0186">Copper</keyword>
<dbReference type="EMBL" id="JACVVK020000196">
    <property type="protein sequence ID" value="KAK7485335.1"/>
    <property type="molecule type" value="Genomic_DNA"/>
</dbReference>
<dbReference type="Proteomes" id="UP001519460">
    <property type="component" value="Unassembled WGS sequence"/>
</dbReference>
<evidence type="ECO:0000256" key="3">
    <source>
        <dbReference type="ARBA" id="ARBA00023136"/>
    </source>
</evidence>
<organism evidence="5 6">
    <name type="scientific">Batillaria attramentaria</name>
    <dbReference type="NCBI Taxonomy" id="370345"/>
    <lineage>
        <taxon>Eukaryota</taxon>
        <taxon>Metazoa</taxon>
        <taxon>Spiralia</taxon>
        <taxon>Lophotrochozoa</taxon>
        <taxon>Mollusca</taxon>
        <taxon>Gastropoda</taxon>
        <taxon>Caenogastropoda</taxon>
        <taxon>Sorbeoconcha</taxon>
        <taxon>Cerithioidea</taxon>
        <taxon>Batillariidae</taxon>
        <taxon>Batillaria</taxon>
    </lineage>
</organism>
<keyword evidence="4" id="KW-0813">Transport</keyword>
<dbReference type="PANTHER" id="PTHR12483">
    <property type="entry name" value="SOLUTE CARRIER FAMILY 31 COPPER TRANSPORTERS"/>
    <property type="match status" value="1"/>
</dbReference>
<evidence type="ECO:0000313" key="6">
    <source>
        <dbReference type="Proteomes" id="UP001519460"/>
    </source>
</evidence>
<gene>
    <name evidence="5" type="ORF">BaRGS_00023434</name>
</gene>
<evidence type="ECO:0000313" key="5">
    <source>
        <dbReference type="EMBL" id="KAK7485335.1"/>
    </source>
</evidence>
<feature type="transmembrane region" description="Helical" evidence="4">
    <location>
        <begin position="69"/>
        <end position="90"/>
    </location>
</feature>
<keyword evidence="3 4" id="KW-0472">Membrane</keyword>
<dbReference type="GO" id="GO:0005375">
    <property type="term" value="F:copper ion transmembrane transporter activity"/>
    <property type="evidence" value="ECO:0007669"/>
    <property type="project" value="UniProtKB-UniRule"/>
</dbReference>
<evidence type="ECO:0000256" key="1">
    <source>
        <dbReference type="ARBA" id="ARBA00022692"/>
    </source>
</evidence>
<dbReference type="AlphaFoldDB" id="A0ABD0KDX4"/>
<comment type="similarity">
    <text evidence="4">Belongs to the copper transporter (Ctr) (TC 1.A.56) family. SLC31A subfamily.</text>
</comment>
<dbReference type="PANTHER" id="PTHR12483:SF115">
    <property type="entry name" value="COPPER TRANSPORT PROTEIN"/>
    <property type="match status" value="1"/>
</dbReference>